<dbReference type="OrthoDB" id="10264376at2759"/>
<dbReference type="FunCoup" id="A0A6P8HFA7">
    <property type="interactions" value="2996"/>
</dbReference>
<dbReference type="InterPro" id="IPR015943">
    <property type="entry name" value="WD40/YVTN_repeat-like_dom_sf"/>
</dbReference>
<dbReference type="InParanoid" id="A0A6P8HFA7"/>
<evidence type="ECO:0000256" key="4">
    <source>
        <dbReference type="PROSITE-ProRule" id="PRU00221"/>
    </source>
</evidence>
<dbReference type="PRINTS" id="PR00320">
    <property type="entry name" value="GPROTEINBRPT"/>
</dbReference>
<evidence type="ECO:0000256" key="5">
    <source>
        <dbReference type="SAM" id="MobiDB-lite"/>
    </source>
</evidence>
<dbReference type="AlphaFoldDB" id="A0A6P8HFA7"/>
<dbReference type="Proteomes" id="UP000515163">
    <property type="component" value="Unplaced"/>
</dbReference>
<feature type="repeat" description="WD" evidence="4">
    <location>
        <begin position="375"/>
        <end position="410"/>
    </location>
</feature>
<dbReference type="PANTHER" id="PTHR16017:SF0">
    <property type="entry name" value="WD REPEAT-CONTAINING PROTEIN 70"/>
    <property type="match status" value="1"/>
</dbReference>
<evidence type="ECO:0000313" key="7">
    <source>
        <dbReference type="RefSeq" id="XP_031554446.1"/>
    </source>
</evidence>
<dbReference type="GO" id="GO:0035861">
    <property type="term" value="C:site of double-strand break"/>
    <property type="evidence" value="ECO:0007669"/>
    <property type="project" value="TreeGrafter"/>
</dbReference>
<feature type="region of interest" description="Disordered" evidence="5">
    <location>
        <begin position="617"/>
        <end position="655"/>
    </location>
</feature>
<dbReference type="FunFam" id="2.130.10.10:FF:001933">
    <property type="entry name" value="WD repeat-containing protein 70"/>
    <property type="match status" value="1"/>
</dbReference>
<gene>
    <name evidence="7" type="primary">LOC116291415</name>
</gene>
<dbReference type="KEGG" id="aten:116291415"/>
<dbReference type="InterPro" id="IPR036322">
    <property type="entry name" value="WD40_repeat_dom_sf"/>
</dbReference>
<comment type="similarity">
    <text evidence="3">Belongs to the WD repeat GAD-1 family.</text>
</comment>
<evidence type="ECO:0000256" key="1">
    <source>
        <dbReference type="ARBA" id="ARBA00022574"/>
    </source>
</evidence>
<dbReference type="InterPro" id="IPR001680">
    <property type="entry name" value="WD40_rpt"/>
</dbReference>
<dbReference type="PANTHER" id="PTHR16017">
    <property type="entry name" value="GASTRULATION DEFECTIVE PROTEIN 1-RELATED"/>
    <property type="match status" value="1"/>
</dbReference>
<protein>
    <submittedName>
        <fullName evidence="7">WD repeat-containing protein 70-like isoform X1</fullName>
    </submittedName>
</protein>
<feature type="repeat" description="WD" evidence="4">
    <location>
        <begin position="279"/>
        <end position="321"/>
    </location>
</feature>
<dbReference type="PROSITE" id="PS50082">
    <property type="entry name" value="WD_REPEATS_2"/>
    <property type="match status" value="4"/>
</dbReference>
<accession>A0A6P8HFA7</accession>
<reference evidence="7" key="1">
    <citation type="submission" date="2025-08" db="UniProtKB">
        <authorList>
            <consortium name="RefSeq"/>
        </authorList>
    </citation>
    <scope>IDENTIFICATION</scope>
    <source>
        <tissue evidence="7">Tentacle</tissue>
    </source>
</reference>
<feature type="region of interest" description="Disordered" evidence="5">
    <location>
        <begin position="545"/>
        <end position="576"/>
    </location>
</feature>
<proteinExistence type="inferred from homology"/>
<feature type="repeat" description="WD" evidence="4">
    <location>
        <begin position="178"/>
        <end position="219"/>
    </location>
</feature>
<keyword evidence="6" id="KW-1185">Reference proteome</keyword>
<dbReference type="SMART" id="SM00320">
    <property type="entry name" value="WD40"/>
    <property type="match status" value="6"/>
</dbReference>
<feature type="compositionally biased region" description="Basic and acidic residues" evidence="5">
    <location>
        <begin position="133"/>
        <end position="147"/>
    </location>
</feature>
<sequence length="655" mass="73128">MDEEDLEEMTALRGNSKYLISQGSARSGFGSFGPSRQKPAPSRSRSDVPSSCSVKTTPQAEDKSSEQREASDMAAMMGFSGFGKKQALKFNVEEMFEKARSTAKQVSMAATIKESSQVDDNDEGPSVMLPPWMERKEEKASTSKLETKDDDDDDEDDEDDDDKEEVENRLPISHEVVLQHGSKTISAITLEPSGSRLLTGSHDYEIKFWDFNSMDATHRAFRTLQPFECHPIKSAQYSITGDCILLTSGNAQAKVLDRDGFQVLECVKGDQYLADMANTKGHVATLNCGRWHPKVKEEFLTCSDDGTLRLWDVNNHNKNKKVIKTKNKMGKKTIPSHCCYSKDGKYIVAACQDGSIQVWDTKRPFVNTTFMKRDAHSSGSETSCIDFSHTGNVMVSRGGDDTVKLWDLRNFKNPVNVAIGLENHHAQTSCYFSPDNRLIVTGTSVRKGEGDGKLVFLNKDTLQPEYQFKVGDSSVVSSLWHSRLNQIVVGTSTGTVKVYFDPEKSNKGAKLCVGKVRRQKVQRDMPLPDHIITPHALPIYRQSQPRNMKKVKEKQRKDPLMSNRPELPVTGPGKGGRITSGMSLSAFVVKNIALEKADDSHPREAILKHAEAAKSDPYWVSPAYDKTQPIPIFQEPEEDDDEDDEESSNKKIRLI</sequence>
<dbReference type="RefSeq" id="XP_031554446.1">
    <property type="nucleotide sequence ID" value="XM_031698586.1"/>
</dbReference>
<evidence type="ECO:0000256" key="2">
    <source>
        <dbReference type="ARBA" id="ARBA00022737"/>
    </source>
</evidence>
<evidence type="ECO:0000256" key="3">
    <source>
        <dbReference type="ARBA" id="ARBA00038343"/>
    </source>
</evidence>
<dbReference type="GeneID" id="116291415"/>
<feature type="compositionally biased region" description="Low complexity" evidence="5">
    <location>
        <begin position="41"/>
        <end position="54"/>
    </location>
</feature>
<organism evidence="6 7">
    <name type="scientific">Actinia tenebrosa</name>
    <name type="common">Australian red waratah sea anemone</name>
    <dbReference type="NCBI Taxonomy" id="6105"/>
    <lineage>
        <taxon>Eukaryota</taxon>
        <taxon>Metazoa</taxon>
        <taxon>Cnidaria</taxon>
        <taxon>Anthozoa</taxon>
        <taxon>Hexacorallia</taxon>
        <taxon>Actiniaria</taxon>
        <taxon>Actiniidae</taxon>
        <taxon>Actinia</taxon>
    </lineage>
</organism>
<feature type="compositionally biased region" description="Acidic residues" evidence="5">
    <location>
        <begin position="635"/>
        <end position="646"/>
    </location>
</feature>
<feature type="region of interest" description="Disordered" evidence="5">
    <location>
        <begin position="111"/>
        <end position="172"/>
    </location>
</feature>
<dbReference type="InterPro" id="IPR019775">
    <property type="entry name" value="WD40_repeat_CS"/>
</dbReference>
<dbReference type="InterPro" id="IPR051858">
    <property type="entry name" value="WD_repeat_GAD-1"/>
</dbReference>
<dbReference type="SUPFAM" id="SSF50978">
    <property type="entry name" value="WD40 repeat-like"/>
    <property type="match status" value="1"/>
</dbReference>
<evidence type="ECO:0000313" key="6">
    <source>
        <dbReference type="Proteomes" id="UP000515163"/>
    </source>
</evidence>
<feature type="repeat" description="WD" evidence="4">
    <location>
        <begin position="340"/>
        <end position="360"/>
    </location>
</feature>
<dbReference type="GO" id="GO:0005634">
    <property type="term" value="C:nucleus"/>
    <property type="evidence" value="ECO:0007669"/>
    <property type="project" value="TreeGrafter"/>
</dbReference>
<dbReference type="Pfam" id="PF00400">
    <property type="entry name" value="WD40"/>
    <property type="match status" value="4"/>
</dbReference>
<keyword evidence="2" id="KW-0677">Repeat</keyword>
<feature type="compositionally biased region" description="Basic and acidic residues" evidence="5">
    <location>
        <begin position="60"/>
        <end position="71"/>
    </location>
</feature>
<feature type="compositionally biased region" description="Acidic residues" evidence="5">
    <location>
        <begin position="148"/>
        <end position="165"/>
    </location>
</feature>
<feature type="region of interest" description="Disordered" evidence="5">
    <location>
        <begin position="23"/>
        <end position="77"/>
    </location>
</feature>
<name>A0A6P8HFA7_ACTTE</name>
<dbReference type="PROSITE" id="PS00678">
    <property type="entry name" value="WD_REPEATS_1"/>
    <property type="match status" value="1"/>
</dbReference>
<dbReference type="InterPro" id="IPR020472">
    <property type="entry name" value="WD40_PAC1"/>
</dbReference>
<dbReference type="Gene3D" id="2.130.10.10">
    <property type="entry name" value="YVTN repeat-like/Quinoprotein amine dehydrogenase"/>
    <property type="match status" value="3"/>
</dbReference>
<keyword evidence="1 4" id="KW-0853">WD repeat</keyword>
<dbReference type="PROSITE" id="PS50294">
    <property type="entry name" value="WD_REPEATS_REGION"/>
    <property type="match status" value="3"/>
</dbReference>